<comment type="caution">
    <text evidence="18">The sequence shown here is derived from an EMBL/GenBank/DDBJ whole genome shotgun (WGS) entry which is preliminary data.</text>
</comment>
<dbReference type="Gene3D" id="1.20.120.160">
    <property type="entry name" value="HPT domain"/>
    <property type="match status" value="1"/>
</dbReference>
<dbReference type="InterPro" id="IPR002545">
    <property type="entry name" value="CheW-lke_dom"/>
</dbReference>
<dbReference type="PROSITE" id="PS50109">
    <property type="entry name" value="HIS_KIN"/>
    <property type="match status" value="1"/>
</dbReference>
<dbReference type="SMART" id="SM01231">
    <property type="entry name" value="H-kinase_dim"/>
    <property type="match status" value="1"/>
</dbReference>
<evidence type="ECO:0000256" key="10">
    <source>
        <dbReference type="ARBA" id="ARBA00023012"/>
    </source>
</evidence>
<dbReference type="GO" id="GO:0005524">
    <property type="term" value="F:ATP binding"/>
    <property type="evidence" value="ECO:0007669"/>
    <property type="project" value="UniProtKB-KW"/>
</dbReference>
<evidence type="ECO:0000313" key="19">
    <source>
        <dbReference type="Proteomes" id="UP000238196"/>
    </source>
</evidence>
<sequence>MSLDLSQFVPAFLEESMEGLDLIESSLLHLDEGDSDTLNAIFRAAHSIKGGAGTFGFADVVGLTHLVETLLDELRSHERALEQPLIDLLLQSTDCIRVMLSKGKDADADDHARRDQISQQLLAVLSPQDAAPSEAAENTALPDTASDNSPQTELQGWHIDFLPKPELLQSGNDPVYLINALRSLGTLTFEEVDLNLPDLEGFDPETIYLAWHMTLQSDCSEADIREIFEWVEDDCLLNIHRIGADLTAQAADVSSATDSTPTDIASSAISAAAETSAPLPAAETASKSQTPAATTAAPSTAAEPSALSDADKLSQALKAKTSTAAKVDAGGSIRVAIDKVDTLINRVGELVITQSMLSQISHDMADLEHPALEKMRAGLAMLERNMRDLQEEVMRIRMLPIGSVFNRFPRLVHDVSRQLGKRIELRMQGEHTELDKTVLEKIGDPLVHLIRNALDHGLEMPDEREAAGKSPVGLVELSAFHLGGHIMIVIKDDGRGLNTSRIREKAIEKGLVGVDQVLSDHELKHLIFLPGFSTANTVSDLSGRGVGMDVVKRNIEALGGDLNLQSELGQGTSIHIRLPLTLAIMDGQLVRVNDQIYIIPLIAIVESIQIDDKAVKNIAGQDCLYHFRNEYIPLVDISLCFGLGTYKKQQDPLLVVVDAGGRKFGLLVDELLSQQQVVLKNLESNFKKVSGIEGATILGDGNVALIIDIPGLCRAALDGSTASDHGATYGKVVA</sequence>
<comment type="function">
    <text evidence="11">Involved in the transmission of sensory signals from the chemoreceptors to the flagellar motors. CheA is autophosphorylated; it can transfer its phosphate group to either CheB or CheY.</text>
</comment>
<dbReference type="InterPro" id="IPR008207">
    <property type="entry name" value="Sig_transdc_His_kin_Hpt_dom"/>
</dbReference>
<keyword evidence="13" id="KW-0175">Coiled coil</keyword>
<dbReference type="FunFam" id="2.30.30.40:FF:000048">
    <property type="entry name" value="Chemotaxis protein CheA, putative"/>
    <property type="match status" value="1"/>
</dbReference>
<proteinExistence type="predicted"/>
<evidence type="ECO:0000256" key="3">
    <source>
        <dbReference type="ARBA" id="ARBA00021495"/>
    </source>
</evidence>
<evidence type="ECO:0000313" key="18">
    <source>
        <dbReference type="EMBL" id="PPC77161.1"/>
    </source>
</evidence>
<dbReference type="Pfam" id="PF01584">
    <property type="entry name" value="CheW"/>
    <property type="match status" value="1"/>
</dbReference>
<evidence type="ECO:0000256" key="9">
    <source>
        <dbReference type="ARBA" id="ARBA00022840"/>
    </source>
</evidence>
<dbReference type="GO" id="GO:0006935">
    <property type="term" value="P:chemotaxis"/>
    <property type="evidence" value="ECO:0007669"/>
    <property type="project" value="UniProtKB-KW"/>
</dbReference>
<protein>
    <recommendedName>
        <fullName evidence="3">Chemotaxis protein CheA</fullName>
        <ecNumber evidence="2">2.7.13.3</ecNumber>
    </recommendedName>
</protein>
<dbReference type="InterPro" id="IPR003594">
    <property type="entry name" value="HATPase_dom"/>
</dbReference>
<dbReference type="InterPro" id="IPR004105">
    <property type="entry name" value="CheA-like_dim"/>
</dbReference>
<dbReference type="Pfam" id="PF02518">
    <property type="entry name" value="HATPase_c"/>
    <property type="match status" value="1"/>
</dbReference>
<keyword evidence="5 12" id="KW-0597">Phosphoprotein</keyword>
<evidence type="ECO:0000259" key="16">
    <source>
        <dbReference type="PROSITE" id="PS50851"/>
    </source>
</evidence>
<dbReference type="InterPro" id="IPR005467">
    <property type="entry name" value="His_kinase_dom"/>
</dbReference>
<dbReference type="SUPFAM" id="SSF50341">
    <property type="entry name" value="CheW-like"/>
    <property type="match status" value="1"/>
</dbReference>
<evidence type="ECO:0000256" key="1">
    <source>
        <dbReference type="ARBA" id="ARBA00000085"/>
    </source>
</evidence>
<dbReference type="EC" id="2.7.13.3" evidence="2"/>
<dbReference type="CDD" id="cd00731">
    <property type="entry name" value="CheA_reg"/>
    <property type="match status" value="1"/>
</dbReference>
<dbReference type="GO" id="GO:0000155">
    <property type="term" value="F:phosphorelay sensor kinase activity"/>
    <property type="evidence" value="ECO:0007669"/>
    <property type="project" value="InterPro"/>
</dbReference>
<dbReference type="InterPro" id="IPR051315">
    <property type="entry name" value="Bact_Chemotaxis_CheA"/>
</dbReference>
<reference evidence="18 19" key="1">
    <citation type="submission" date="2018-02" db="EMBL/GenBank/DDBJ databases">
        <title>novel marine gammaproteobacteria from coastal saline agro ecosystem.</title>
        <authorList>
            <person name="Krishnan R."/>
            <person name="Ramesh Kumar N."/>
        </authorList>
    </citation>
    <scope>NUCLEOTIDE SEQUENCE [LARGE SCALE GENOMIC DNA]</scope>
    <source>
        <strain evidence="18 19">228</strain>
    </source>
</reference>
<dbReference type="SMART" id="SM00387">
    <property type="entry name" value="HATPase_c"/>
    <property type="match status" value="1"/>
</dbReference>
<feature type="region of interest" description="Disordered" evidence="14">
    <location>
        <begin position="128"/>
        <end position="152"/>
    </location>
</feature>
<dbReference type="InterPro" id="IPR036061">
    <property type="entry name" value="CheW-like_dom_sf"/>
</dbReference>
<keyword evidence="7" id="KW-0547">Nucleotide-binding</keyword>
<dbReference type="Gene3D" id="3.30.565.10">
    <property type="entry name" value="Histidine kinase-like ATPase, C-terminal domain"/>
    <property type="match status" value="1"/>
</dbReference>
<dbReference type="SUPFAM" id="SSF47384">
    <property type="entry name" value="Homodimeric domain of signal transducing histidine kinase"/>
    <property type="match status" value="1"/>
</dbReference>
<dbReference type="GO" id="GO:0005737">
    <property type="term" value="C:cytoplasm"/>
    <property type="evidence" value="ECO:0007669"/>
    <property type="project" value="InterPro"/>
</dbReference>
<gene>
    <name evidence="18" type="ORF">C4K68_12180</name>
</gene>
<dbReference type="CDD" id="cd00088">
    <property type="entry name" value="HPT"/>
    <property type="match status" value="1"/>
</dbReference>
<keyword evidence="9" id="KW-0067">ATP-binding</keyword>
<keyword evidence="8" id="KW-0418">Kinase</keyword>
<feature type="domain" description="CheW-like" evidence="16">
    <location>
        <begin position="584"/>
        <end position="718"/>
    </location>
</feature>
<dbReference type="OrthoDB" id="5289430at2"/>
<dbReference type="PRINTS" id="PR00344">
    <property type="entry name" value="BCTRLSENSOR"/>
</dbReference>
<dbReference type="Gene3D" id="1.10.287.560">
    <property type="entry name" value="Histidine kinase CheA-like, homodimeric domain"/>
    <property type="match status" value="1"/>
</dbReference>
<evidence type="ECO:0000256" key="5">
    <source>
        <dbReference type="ARBA" id="ARBA00022553"/>
    </source>
</evidence>
<dbReference type="PANTHER" id="PTHR43395">
    <property type="entry name" value="SENSOR HISTIDINE KINASE CHEA"/>
    <property type="match status" value="1"/>
</dbReference>
<comment type="catalytic activity">
    <reaction evidence="1">
        <text>ATP + protein L-histidine = ADP + protein N-phospho-L-histidine.</text>
        <dbReference type="EC" id="2.7.13.3"/>
    </reaction>
</comment>
<feature type="coiled-coil region" evidence="13">
    <location>
        <begin position="372"/>
        <end position="399"/>
    </location>
</feature>
<feature type="domain" description="Histidine kinase" evidence="15">
    <location>
        <begin position="384"/>
        <end position="582"/>
    </location>
</feature>
<evidence type="ECO:0000256" key="6">
    <source>
        <dbReference type="ARBA" id="ARBA00022679"/>
    </source>
</evidence>
<evidence type="ECO:0000256" key="11">
    <source>
        <dbReference type="ARBA" id="ARBA00035100"/>
    </source>
</evidence>
<feature type="region of interest" description="Disordered" evidence="14">
    <location>
        <begin position="275"/>
        <end position="308"/>
    </location>
</feature>
<dbReference type="SUPFAM" id="SSF47226">
    <property type="entry name" value="Histidine-containing phosphotransfer domain, HPT domain"/>
    <property type="match status" value="1"/>
</dbReference>
<feature type="domain" description="HPt" evidence="17">
    <location>
        <begin position="1"/>
        <end position="103"/>
    </location>
</feature>
<feature type="modified residue" description="Phosphohistidine" evidence="12">
    <location>
        <position position="46"/>
    </location>
</feature>
<accession>A0A2S5KQN9</accession>
<dbReference type="Proteomes" id="UP000238196">
    <property type="component" value="Unassembled WGS sequence"/>
</dbReference>
<dbReference type="CDD" id="cd16916">
    <property type="entry name" value="HATPase_CheA-like"/>
    <property type="match status" value="1"/>
</dbReference>
<evidence type="ECO:0000259" key="15">
    <source>
        <dbReference type="PROSITE" id="PS50109"/>
    </source>
</evidence>
<evidence type="ECO:0000256" key="13">
    <source>
        <dbReference type="SAM" id="Coils"/>
    </source>
</evidence>
<dbReference type="InterPro" id="IPR036890">
    <property type="entry name" value="HATPase_C_sf"/>
</dbReference>
<dbReference type="SUPFAM" id="SSF55874">
    <property type="entry name" value="ATPase domain of HSP90 chaperone/DNA topoisomerase II/histidine kinase"/>
    <property type="match status" value="1"/>
</dbReference>
<keyword evidence="10" id="KW-0902">Two-component regulatory system</keyword>
<dbReference type="InterPro" id="IPR036641">
    <property type="entry name" value="HPT_dom_sf"/>
</dbReference>
<evidence type="ECO:0000256" key="8">
    <source>
        <dbReference type="ARBA" id="ARBA00022777"/>
    </source>
</evidence>
<dbReference type="SMART" id="SM00073">
    <property type="entry name" value="HPT"/>
    <property type="match status" value="1"/>
</dbReference>
<dbReference type="Gene3D" id="2.30.30.40">
    <property type="entry name" value="SH3 Domains"/>
    <property type="match status" value="1"/>
</dbReference>
<evidence type="ECO:0000259" key="17">
    <source>
        <dbReference type="PROSITE" id="PS50894"/>
    </source>
</evidence>
<dbReference type="PROSITE" id="PS50894">
    <property type="entry name" value="HPT"/>
    <property type="match status" value="1"/>
</dbReference>
<dbReference type="SMART" id="SM00260">
    <property type="entry name" value="CheW"/>
    <property type="match status" value="1"/>
</dbReference>
<dbReference type="InterPro" id="IPR004358">
    <property type="entry name" value="Sig_transdc_His_kin-like_C"/>
</dbReference>
<evidence type="ECO:0000256" key="12">
    <source>
        <dbReference type="PROSITE-ProRule" id="PRU00110"/>
    </source>
</evidence>
<evidence type="ECO:0000256" key="4">
    <source>
        <dbReference type="ARBA" id="ARBA00022500"/>
    </source>
</evidence>
<name>A0A2S5KQN9_9PROT</name>
<evidence type="ECO:0000256" key="14">
    <source>
        <dbReference type="SAM" id="MobiDB-lite"/>
    </source>
</evidence>
<dbReference type="AlphaFoldDB" id="A0A2S5KQN9"/>
<keyword evidence="6" id="KW-0808">Transferase</keyword>
<dbReference type="FunFam" id="3.30.565.10:FF:000016">
    <property type="entry name" value="Chemotaxis protein CheA, putative"/>
    <property type="match status" value="1"/>
</dbReference>
<evidence type="ECO:0000256" key="7">
    <source>
        <dbReference type="ARBA" id="ARBA00022741"/>
    </source>
</evidence>
<organism evidence="18 19">
    <name type="scientific">Proteobacteria bacterium 228</name>
    <dbReference type="NCBI Taxonomy" id="2083153"/>
    <lineage>
        <taxon>Bacteria</taxon>
        <taxon>Pseudomonadati</taxon>
        <taxon>Pseudomonadota</taxon>
    </lineage>
</organism>
<dbReference type="Pfam" id="PF01627">
    <property type="entry name" value="Hpt"/>
    <property type="match status" value="1"/>
</dbReference>
<evidence type="ECO:0000256" key="2">
    <source>
        <dbReference type="ARBA" id="ARBA00012438"/>
    </source>
</evidence>
<dbReference type="PROSITE" id="PS50851">
    <property type="entry name" value="CHEW"/>
    <property type="match status" value="1"/>
</dbReference>
<dbReference type="PANTHER" id="PTHR43395:SF10">
    <property type="entry name" value="CHEMOTAXIS PROTEIN CHEA"/>
    <property type="match status" value="1"/>
</dbReference>
<keyword evidence="4" id="KW-0145">Chemotaxis</keyword>
<dbReference type="EMBL" id="PRLP01000035">
    <property type="protein sequence ID" value="PPC77161.1"/>
    <property type="molecule type" value="Genomic_DNA"/>
</dbReference>
<dbReference type="InterPro" id="IPR036097">
    <property type="entry name" value="HisK_dim/P_sf"/>
</dbReference>
<dbReference type="Pfam" id="PF02895">
    <property type="entry name" value="H-kinase_dim"/>
    <property type="match status" value="1"/>
</dbReference>
<dbReference type="InterPro" id="IPR037006">
    <property type="entry name" value="CheA-like_homodim_sf"/>
</dbReference>